<sequence>MITRMSFAQKAGCWMASVTLLTLASIAHADEAKPITIGWVNWADAEITTKLATTILQDQLKQPVKLVMADIGIQFQAMSAGKVDMIPMAWLTYSHKPFWDKYGDKLEDLGVLYEGRLGLAVPTSIPESELSSIEDLNKPEVREKLGGKILTSEVGNGQYKTATRAIADYKLDGYKLVASSETGMLNEFDRVTKRGQWVLLNAWSPHWMFSTWSLRYLDDPKEVYGKAEQIHAVARKGFTQDFPQVAYFFAHFSIPMKDLENMMKQARESSADKVVAQYYADHKDTYQAILKSAPAVASSQQ</sequence>
<dbReference type="AlphaFoldDB" id="A0A423JRD9"/>
<reference evidence="7 8" key="1">
    <citation type="submission" date="2016-10" db="EMBL/GenBank/DDBJ databases">
        <title>Comparative genome analysis of multiple Pseudomonas spp. focuses on biocontrol and plant growth promoting traits.</title>
        <authorList>
            <person name="Tao X.-Y."/>
            <person name="Taylor C.G."/>
        </authorList>
    </citation>
    <scope>NUCLEOTIDE SEQUENCE [LARGE SCALE GENOMIC DNA]</scope>
    <source>
        <strain evidence="7 8">37A10</strain>
    </source>
</reference>
<dbReference type="SUPFAM" id="SSF53850">
    <property type="entry name" value="Periplasmic binding protein-like II"/>
    <property type="match status" value="1"/>
</dbReference>
<keyword evidence="2" id="KW-0813">Transport</keyword>
<proteinExistence type="predicted"/>
<evidence type="ECO:0000256" key="1">
    <source>
        <dbReference type="ARBA" id="ARBA00004236"/>
    </source>
</evidence>
<comment type="caution">
    <text evidence="7">The sequence shown here is derived from an EMBL/GenBank/DDBJ whole genome shotgun (WGS) entry which is preliminary data.</text>
</comment>
<feature type="domain" description="ABC-type glycine betaine transport system substrate-binding" evidence="6">
    <location>
        <begin position="33"/>
        <end position="280"/>
    </location>
</feature>
<evidence type="ECO:0000256" key="4">
    <source>
        <dbReference type="ARBA" id="ARBA00023136"/>
    </source>
</evidence>
<protein>
    <submittedName>
        <fullName evidence="7">Glycine/betaine ABC transporter substrate-binding protein</fullName>
    </submittedName>
</protein>
<dbReference type="Proteomes" id="UP000285349">
    <property type="component" value="Unassembled WGS sequence"/>
</dbReference>
<feature type="signal peptide" evidence="5">
    <location>
        <begin position="1"/>
        <end position="29"/>
    </location>
</feature>
<keyword evidence="3" id="KW-1003">Cell membrane</keyword>
<dbReference type="GO" id="GO:0005275">
    <property type="term" value="F:amine transmembrane transporter activity"/>
    <property type="evidence" value="ECO:0007669"/>
    <property type="project" value="TreeGrafter"/>
</dbReference>
<dbReference type="PANTHER" id="PTHR47737:SF1">
    <property type="entry name" value="GLYCINE BETAINE_PROLINE BETAINE TRANSPORT SYSTEM PERMEASE PROTEIN PROW"/>
    <property type="match status" value="1"/>
</dbReference>
<evidence type="ECO:0000313" key="8">
    <source>
        <dbReference type="Proteomes" id="UP000285349"/>
    </source>
</evidence>
<feature type="chain" id="PRO_5019378006" evidence="5">
    <location>
        <begin position="30"/>
        <end position="301"/>
    </location>
</feature>
<evidence type="ECO:0000256" key="2">
    <source>
        <dbReference type="ARBA" id="ARBA00022448"/>
    </source>
</evidence>
<dbReference type="PANTHER" id="PTHR47737">
    <property type="entry name" value="GLYCINE BETAINE/PROLINE BETAINE TRANSPORT SYSTEM PERMEASE PROTEIN PROW"/>
    <property type="match status" value="1"/>
</dbReference>
<dbReference type="Gene3D" id="3.40.190.100">
    <property type="entry name" value="Glycine betaine-binding periplasmic protein, domain 2"/>
    <property type="match status" value="1"/>
</dbReference>
<evidence type="ECO:0000259" key="6">
    <source>
        <dbReference type="Pfam" id="PF04069"/>
    </source>
</evidence>
<keyword evidence="4" id="KW-0472">Membrane</keyword>
<dbReference type="GO" id="GO:0031460">
    <property type="term" value="P:glycine betaine transport"/>
    <property type="evidence" value="ECO:0007669"/>
    <property type="project" value="TreeGrafter"/>
</dbReference>
<dbReference type="GO" id="GO:0015871">
    <property type="term" value="P:choline transport"/>
    <property type="evidence" value="ECO:0007669"/>
    <property type="project" value="TreeGrafter"/>
</dbReference>
<dbReference type="OrthoDB" id="9787902at2"/>
<dbReference type="EMBL" id="MOBQ01000042">
    <property type="protein sequence ID" value="RON40154.1"/>
    <property type="molecule type" value="Genomic_DNA"/>
</dbReference>
<dbReference type="CDD" id="cd13639">
    <property type="entry name" value="PBP2_OpuAC_like"/>
    <property type="match status" value="1"/>
</dbReference>
<dbReference type="GO" id="GO:0043190">
    <property type="term" value="C:ATP-binding cassette (ABC) transporter complex"/>
    <property type="evidence" value="ECO:0007669"/>
    <property type="project" value="InterPro"/>
</dbReference>
<organism evidence="7 8">
    <name type="scientific">Pseudomonas frederiksbergensis</name>
    <dbReference type="NCBI Taxonomy" id="104087"/>
    <lineage>
        <taxon>Bacteria</taxon>
        <taxon>Pseudomonadati</taxon>
        <taxon>Pseudomonadota</taxon>
        <taxon>Gammaproteobacteria</taxon>
        <taxon>Pseudomonadales</taxon>
        <taxon>Pseudomonadaceae</taxon>
        <taxon>Pseudomonas</taxon>
    </lineage>
</organism>
<gene>
    <name evidence="7" type="ORF">BK666_26855</name>
</gene>
<dbReference type="GO" id="GO:0015226">
    <property type="term" value="F:carnitine transmembrane transporter activity"/>
    <property type="evidence" value="ECO:0007669"/>
    <property type="project" value="TreeGrafter"/>
</dbReference>
<accession>A0A423JRD9</accession>
<keyword evidence="5" id="KW-0732">Signal</keyword>
<dbReference type="Pfam" id="PF04069">
    <property type="entry name" value="OpuAC"/>
    <property type="match status" value="1"/>
</dbReference>
<dbReference type="RefSeq" id="WP_123514848.1">
    <property type="nucleotide sequence ID" value="NZ_MOBQ01000042.1"/>
</dbReference>
<comment type="subcellular location">
    <subcellularLocation>
        <location evidence="1">Cell membrane</location>
    </subcellularLocation>
</comment>
<evidence type="ECO:0000256" key="3">
    <source>
        <dbReference type="ARBA" id="ARBA00022475"/>
    </source>
</evidence>
<evidence type="ECO:0000313" key="7">
    <source>
        <dbReference type="EMBL" id="RON40154.1"/>
    </source>
</evidence>
<dbReference type="InterPro" id="IPR007210">
    <property type="entry name" value="ABC_Gly_betaine_transp_sub-bd"/>
</dbReference>
<evidence type="ECO:0000256" key="5">
    <source>
        <dbReference type="SAM" id="SignalP"/>
    </source>
</evidence>
<dbReference type="Gene3D" id="3.10.105.10">
    <property type="entry name" value="Dipeptide-binding Protein, Domain 3"/>
    <property type="match status" value="2"/>
</dbReference>
<name>A0A423JRD9_9PSED</name>